<evidence type="ECO:0000313" key="14">
    <source>
        <dbReference type="Proteomes" id="UP001140560"/>
    </source>
</evidence>
<dbReference type="InterPro" id="IPR013785">
    <property type="entry name" value="Aldolase_TIM"/>
</dbReference>
<evidence type="ECO:0000256" key="7">
    <source>
        <dbReference type="ARBA" id="ARBA00022801"/>
    </source>
</evidence>
<dbReference type="InterPro" id="IPR041233">
    <property type="entry name" value="Melibiase_C"/>
</dbReference>
<comment type="similarity">
    <text evidence="4 10">Belongs to the glycosyl hydrolase 27 family.</text>
</comment>
<evidence type="ECO:0000256" key="10">
    <source>
        <dbReference type="RuleBase" id="RU361168"/>
    </source>
</evidence>
<dbReference type="PROSITE" id="PS00512">
    <property type="entry name" value="ALPHA_GALACTOSIDASE"/>
    <property type="match status" value="1"/>
</dbReference>
<gene>
    <name evidence="13" type="ORF">N0V83_006843</name>
</gene>
<dbReference type="Pfam" id="PF17801">
    <property type="entry name" value="Melibiase_C"/>
    <property type="match status" value="1"/>
</dbReference>
<sequence>MGWNSWNEYKCDINETVFLRTGSLIVSLGLKDLGYNYVNIDDCWSNKDLQRDNVTGRISPDYKKFPQGIKHTADEIHELGLKLGIYSDAGNLTCGGYAGSLGNERIDAKTFADWGIDYLKYDNCNVPAPWHDRYRWWPENWQGGPLNENQTAGGQGESAPVPAPPDYDWTTSKSFDRYRIMRDSLLATNRTIEYSQCAWGHAHIDEWGNTTGHSWRIWGDIYPIWLSHQGGSWGIMPILNHASFFYNSSDFWGHADWDMLEVGNGNLTIEENRSHFAMWAALKSPLIIGTQLDGIKPEILEILSNKDLIAFNQDPIHGAPAKPYKWGVNHDFTWNQSHPAEYWSGESSNGTHVFALNTLETAQSKRIEFAEVPGLDAETEYTVFDMWTGEEHGSFKKRYEAIVKRHDTVAIRLVKSDGMTSTFLFKEL</sequence>
<keyword evidence="10" id="KW-1015">Disulfide bond</keyword>
<dbReference type="PANTHER" id="PTHR11452">
    <property type="entry name" value="ALPHA-GALACTOSIDASE/ALPHA-N-ACETYLGALACTOSAMINIDASE"/>
    <property type="match status" value="1"/>
</dbReference>
<feature type="domain" description="Alpha galactosidase C-terminal" evidence="12">
    <location>
        <begin position="338"/>
        <end position="413"/>
    </location>
</feature>
<evidence type="ECO:0000256" key="6">
    <source>
        <dbReference type="ARBA" id="ARBA00022729"/>
    </source>
</evidence>
<dbReference type="SUPFAM" id="SSF51011">
    <property type="entry name" value="Glycosyl hydrolase domain"/>
    <property type="match status" value="1"/>
</dbReference>
<dbReference type="GO" id="GO:0004557">
    <property type="term" value="F:alpha-galactosidase activity"/>
    <property type="evidence" value="ECO:0007669"/>
    <property type="project" value="UniProtKB-EC"/>
</dbReference>
<keyword evidence="7 10" id="KW-0378">Hydrolase</keyword>
<comment type="function">
    <text evidence="2">Hydrolyzes a variety of simple alpha-D-galactoside as well as more complex molecules such as oligosaccharides and polysaccharides.</text>
</comment>
<dbReference type="InterPro" id="IPR017853">
    <property type="entry name" value="GH"/>
</dbReference>
<feature type="region of interest" description="Disordered" evidence="11">
    <location>
        <begin position="145"/>
        <end position="166"/>
    </location>
</feature>
<comment type="subcellular location">
    <subcellularLocation>
        <location evidence="3">Secreted</location>
    </subcellularLocation>
</comment>
<dbReference type="OrthoDB" id="5795902at2759"/>
<accession>A0A9W8Y3V0</accession>
<evidence type="ECO:0000259" key="12">
    <source>
        <dbReference type="Pfam" id="PF17801"/>
    </source>
</evidence>
<dbReference type="InterPro" id="IPR013780">
    <property type="entry name" value="Glyco_hydro_b"/>
</dbReference>
<dbReference type="Proteomes" id="UP001140560">
    <property type="component" value="Unassembled WGS sequence"/>
</dbReference>
<dbReference type="PANTHER" id="PTHR11452:SF61">
    <property type="entry name" value="ALPHA-GALACTOSIDASE B-RELATED"/>
    <property type="match status" value="1"/>
</dbReference>
<keyword evidence="5" id="KW-0964">Secreted</keyword>
<dbReference type="CDD" id="cd14792">
    <property type="entry name" value="GH27"/>
    <property type="match status" value="1"/>
</dbReference>
<keyword evidence="14" id="KW-1185">Reference proteome</keyword>
<dbReference type="InterPro" id="IPR002241">
    <property type="entry name" value="Glyco_hydro_27"/>
</dbReference>
<dbReference type="SUPFAM" id="SSF51445">
    <property type="entry name" value="(Trans)glycosidases"/>
    <property type="match status" value="1"/>
</dbReference>
<evidence type="ECO:0000313" key="13">
    <source>
        <dbReference type="EMBL" id="KAJ4367262.1"/>
    </source>
</evidence>
<dbReference type="Gene3D" id="3.20.20.70">
    <property type="entry name" value="Aldolase class I"/>
    <property type="match status" value="1"/>
</dbReference>
<evidence type="ECO:0000256" key="11">
    <source>
        <dbReference type="SAM" id="MobiDB-lite"/>
    </source>
</evidence>
<name>A0A9W8Y3V0_9PLEO</name>
<keyword evidence="8" id="KW-0325">Glycoprotein</keyword>
<dbReference type="Gene3D" id="2.60.40.1180">
    <property type="entry name" value="Golgi alpha-mannosidase II"/>
    <property type="match status" value="1"/>
</dbReference>
<dbReference type="PRINTS" id="PR00740">
    <property type="entry name" value="GLHYDRLASE27"/>
</dbReference>
<dbReference type="EMBL" id="JAPEUY010000012">
    <property type="protein sequence ID" value="KAJ4367262.1"/>
    <property type="molecule type" value="Genomic_DNA"/>
</dbReference>
<comment type="caution">
    <text evidence="13">The sequence shown here is derived from an EMBL/GenBank/DDBJ whole genome shotgun (WGS) entry which is preliminary data.</text>
</comment>
<proteinExistence type="inferred from homology"/>
<comment type="catalytic activity">
    <reaction evidence="1 10">
        <text>Hydrolysis of terminal, non-reducing alpha-D-galactose residues in alpha-D-galactosides, including galactose oligosaccharides, galactomannans and galactolipids.</text>
        <dbReference type="EC" id="3.2.1.22"/>
    </reaction>
</comment>
<dbReference type="AlphaFoldDB" id="A0A9W8Y3V0"/>
<protein>
    <recommendedName>
        <fullName evidence="10">Alpha-galactosidase</fullName>
        <ecNumber evidence="10">3.2.1.22</ecNumber>
    </recommendedName>
    <alternativeName>
        <fullName evidence="10">Melibiase</fullName>
    </alternativeName>
</protein>
<dbReference type="Pfam" id="PF16499">
    <property type="entry name" value="Melibiase_2"/>
    <property type="match status" value="2"/>
</dbReference>
<dbReference type="EC" id="3.2.1.22" evidence="10"/>
<organism evidence="13 14">
    <name type="scientific">Neocucurbitaria cava</name>
    <dbReference type="NCBI Taxonomy" id="798079"/>
    <lineage>
        <taxon>Eukaryota</taxon>
        <taxon>Fungi</taxon>
        <taxon>Dikarya</taxon>
        <taxon>Ascomycota</taxon>
        <taxon>Pezizomycotina</taxon>
        <taxon>Dothideomycetes</taxon>
        <taxon>Pleosporomycetidae</taxon>
        <taxon>Pleosporales</taxon>
        <taxon>Pleosporineae</taxon>
        <taxon>Cucurbitariaceae</taxon>
        <taxon>Neocucurbitaria</taxon>
    </lineage>
</organism>
<keyword evidence="9 10" id="KW-0326">Glycosidase</keyword>
<dbReference type="GO" id="GO:0005576">
    <property type="term" value="C:extracellular region"/>
    <property type="evidence" value="ECO:0007669"/>
    <property type="project" value="UniProtKB-SubCell"/>
</dbReference>
<reference evidence="13" key="1">
    <citation type="submission" date="2022-10" db="EMBL/GenBank/DDBJ databases">
        <title>Tapping the CABI collections for fungal endophytes: first genome assemblies for Collariella, Neodidymelliopsis, Ascochyta clinopodiicola, Didymella pomorum, Didymosphaeria variabile, Neocosmospora piperis and Neocucurbitaria cava.</title>
        <authorList>
            <person name="Hill R."/>
        </authorList>
    </citation>
    <scope>NUCLEOTIDE SEQUENCE</scope>
    <source>
        <strain evidence="13">IMI 356814</strain>
    </source>
</reference>
<evidence type="ECO:0000256" key="9">
    <source>
        <dbReference type="ARBA" id="ARBA00023295"/>
    </source>
</evidence>
<evidence type="ECO:0000256" key="3">
    <source>
        <dbReference type="ARBA" id="ARBA00004613"/>
    </source>
</evidence>
<keyword evidence="6" id="KW-0732">Signal</keyword>
<evidence type="ECO:0000256" key="1">
    <source>
        <dbReference type="ARBA" id="ARBA00001255"/>
    </source>
</evidence>
<evidence type="ECO:0000256" key="2">
    <source>
        <dbReference type="ARBA" id="ARBA00003969"/>
    </source>
</evidence>
<dbReference type="InterPro" id="IPR000111">
    <property type="entry name" value="Glyco_hydro_27/36_CS"/>
</dbReference>
<evidence type="ECO:0000256" key="8">
    <source>
        <dbReference type="ARBA" id="ARBA00023180"/>
    </source>
</evidence>
<evidence type="ECO:0000256" key="5">
    <source>
        <dbReference type="ARBA" id="ARBA00022525"/>
    </source>
</evidence>
<evidence type="ECO:0000256" key="4">
    <source>
        <dbReference type="ARBA" id="ARBA00009743"/>
    </source>
</evidence>
<dbReference type="GO" id="GO:0005975">
    <property type="term" value="P:carbohydrate metabolic process"/>
    <property type="evidence" value="ECO:0007669"/>
    <property type="project" value="InterPro"/>
</dbReference>